<dbReference type="OrthoDB" id="2013972at2759"/>
<feature type="region of interest" description="Disordered" evidence="1">
    <location>
        <begin position="1"/>
        <end position="37"/>
    </location>
</feature>
<dbReference type="Pfam" id="PF13489">
    <property type="entry name" value="Methyltransf_23"/>
    <property type="match status" value="1"/>
</dbReference>
<name>A0A1L7WQ41_9HELO</name>
<evidence type="ECO:0000256" key="1">
    <source>
        <dbReference type="SAM" id="MobiDB-lite"/>
    </source>
</evidence>
<keyword evidence="2" id="KW-0808">Transferase</keyword>
<dbReference type="Gene3D" id="3.40.50.150">
    <property type="entry name" value="Vaccinia Virus protein VP39"/>
    <property type="match status" value="1"/>
</dbReference>
<evidence type="ECO:0000313" key="3">
    <source>
        <dbReference type="Proteomes" id="UP000184330"/>
    </source>
</evidence>
<keyword evidence="3" id="KW-1185">Reference proteome</keyword>
<dbReference type="GO" id="GO:0032259">
    <property type="term" value="P:methylation"/>
    <property type="evidence" value="ECO:0007669"/>
    <property type="project" value="UniProtKB-KW"/>
</dbReference>
<dbReference type="Proteomes" id="UP000184330">
    <property type="component" value="Unassembled WGS sequence"/>
</dbReference>
<sequence length="362" mass="39772">MQVPQEETIPASHAPPLGNGEAAMKTPTSIEVERGENLSSIEESLSIAATEQIVPSDEKAASSHVPESVENDVTPTLNPTESVSAPPSELGSDAIVVDSDLSDADSALGGMSTASSTVSLRDSIYEYIEENGRTYHAYRAGGTSYLVPNDEAEQERLDLQHHLFRMTMDGALFAAPVTNPHNVLDIATGTGIWAIEFAQENPGTSVVGTDLSPIQPSFVPPNCQFFIEDCEDDWIFSQKFDLIHGRALLSCFSKPRKKWQTLMVDGLRALGKDFEKVKEYGSYMREAGFVDIVEKKYTWAIGPWIKGKDQKKQVWGLLRGGVGGVGSREEVEVLLAGVREDVRNYREVHAYVQMYVVYGRKP</sequence>
<dbReference type="PANTHER" id="PTHR43591">
    <property type="entry name" value="METHYLTRANSFERASE"/>
    <property type="match status" value="1"/>
</dbReference>
<evidence type="ECO:0000313" key="2">
    <source>
        <dbReference type="EMBL" id="CZR54890.1"/>
    </source>
</evidence>
<proteinExistence type="predicted"/>
<feature type="compositionally biased region" description="Polar residues" evidence="1">
    <location>
        <begin position="71"/>
        <end position="85"/>
    </location>
</feature>
<protein>
    <submittedName>
        <fullName evidence="2">Related to methyltransferase</fullName>
    </submittedName>
</protein>
<keyword evidence="2" id="KW-0489">Methyltransferase</keyword>
<dbReference type="CDD" id="cd02440">
    <property type="entry name" value="AdoMet_MTases"/>
    <property type="match status" value="1"/>
</dbReference>
<organism evidence="2 3">
    <name type="scientific">Phialocephala subalpina</name>
    <dbReference type="NCBI Taxonomy" id="576137"/>
    <lineage>
        <taxon>Eukaryota</taxon>
        <taxon>Fungi</taxon>
        <taxon>Dikarya</taxon>
        <taxon>Ascomycota</taxon>
        <taxon>Pezizomycotina</taxon>
        <taxon>Leotiomycetes</taxon>
        <taxon>Helotiales</taxon>
        <taxon>Mollisiaceae</taxon>
        <taxon>Phialocephala</taxon>
        <taxon>Phialocephala fortinii species complex</taxon>
    </lineage>
</organism>
<feature type="region of interest" description="Disordered" evidence="1">
    <location>
        <begin position="50"/>
        <end position="91"/>
    </location>
</feature>
<dbReference type="AlphaFoldDB" id="A0A1L7WQ41"/>
<accession>A0A1L7WQ41</accession>
<dbReference type="InterPro" id="IPR029063">
    <property type="entry name" value="SAM-dependent_MTases_sf"/>
</dbReference>
<dbReference type="PANTHER" id="PTHR43591:SF102">
    <property type="entry name" value="S-ADENOSYL-L-METHIONINE-DEPENDENT METHYLTRANSFERASE"/>
    <property type="match status" value="1"/>
</dbReference>
<dbReference type="EMBL" id="FJOG01000005">
    <property type="protein sequence ID" value="CZR54890.1"/>
    <property type="molecule type" value="Genomic_DNA"/>
</dbReference>
<dbReference type="GO" id="GO:0008168">
    <property type="term" value="F:methyltransferase activity"/>
    <property type="evidence" value="ECO:0007669"/>
    <property type="project" value="UniProtKB-KW"/>
</dbReference>
<gene>
    <name evidence="2" type="ORF">PAC_04774</name>
</gene>
<reference evidence="2 3" key="1">
    <citation type="submission" date="2016-03" db="EMBL/GenBank/DDBJ databases">
        <authorList>
            <person name="Ploux O."/>
        </authorList>
    </citation>
    <scope>NUCLEOTIDE SEQUENCE [LARGE SCALE GENOMIC DNA]</scope>
    <source>
        <strain evidence="2 3">UAMH 11012</strain>
    </source>
</reference>
<dbReference type="SUPFAM" id="SSF53335">
    <property type="entry name" value="S-adenosyl-L-methionine-dependent methyltransferases"/>
    <property type="match status" value="1"/>
</dbReference>